<proteinExistence type="predicted"/>
<feature type="region of interest" description="Disordered" evidence="1">
    <location>
        <begin position="1"/>
        <end position="22"/>
    </location>
</feature>
<organism evidence="2 3">
    <name type="scientific">Linum trigynum</name>
    <dbReference type="NCBI Taxonomy" id="586398"/>
    <lineage>
        <taxon>Eukaryota</taxon>
        <taxon>Viridiplantae</taxon>
        <taxon>Streptophyta</taxon>
        <taxon>Embryophyta</taxon>
        <taxon>Tracheophyta</taxon>
        <taxon>Spermatophyta</taxon>
        <taxon>Magnoliopsida</taxon>
        <taxon>eudicotyledons</taxon>
        <taxon>Gunneridae</taxon>
        <taxon>Pentapetalae</taxon>
        <taxon>rosids</taxon>
        <taxon>fabids</taxon>
        <taxon>Malpighiales</taxon>
        <taxon>Linaceae</taxon>
        <taxon>Linum</taxon>
    </lineage>
</organism>
<gene>
    <name evidence="2" type="ORF">LTRI10_LOCUS40432</name>
</gene>
<feature type="region of interest" description="Disordered" evidence="1">
    <location>
        <begin position="77"/>
        <end position="105"/>
    </location>
</feature>
<reference evidence="2 3" key="1">
    <citation type="submission" date="2024-04" db="EMBL/GenBank/DDBJ databases">
        <authorList>
            <person name="Fracassetti M."/>
        </authorList>
    </citation>
    <scope>NUCLEOTIDE SEQUENCE [LARGE SCALE GENOMIC DNA]</scope>
</reference>
<evidence type="ECO:0000313" key="2">
    <source>
        <dbReference type="EMBL" id="CAL1400294.1"/>
    </source>
</evidence>
<dbReference type="EMBL" id="OZ034820">
    <property type="protein sequence ID" value="CAL1400294.1"/>
    <property type="molecule type" value="Genomic_DNA"/>
</dbReference>
<dbReference type="Proteomes" id="UP001497516">
    <property type="component" value="Chromosome 7"/>
</dbReference>
<name>A0AAV2FPP1_9ROSI</name>
<evidence type="ECO:0000313" key="3">
    <source>
        <dbReference type="Proteomes" id="UP001497516"/>
    </source>
</evidence>
<keyword evidence="3" id="KW-1185">Reference proteome</keyword>
<accession>A0AAV2FPP1</accession>
<sequence length="134" mass="14342">MSLRGPRKGKVEAAGRRGGAGEVGAWRGKGWWRWNVDDGPKGGGEWLRDRKGKVEAAGRRGGAGEVEAWRGKGWWRWNVDDGPKGEGEGLRDDGEQVKGELGGGGPSRLCLGLVTQQWEAASFMVKGEGGWLAG</sequence>
<feature type="compositionally biased region" description="Basic and acidic residues" evidence="1">
    <location>
        <begin position="78"/>
        <end position="98"/>
    </location>
</feature>
<dbReference type="AlphaFoldDB" id="A0AAV2FPP1"/>
<evidence type="ECO:0000256" key="1">
    <source>
        <dbReference type="SAM" id="MobiDB-lite"/>
    </source>
</evidence>
<protein>
    <submittedName>
        <fullName evidence="2">Uncharacterized protein</fullName>
    </submittedName>
</protein>